<reference evidence="2 3" key="1">
    <citation type="submission" date="2019-10" db="EMBL/GenBank/DDBJ databases">
        <title>Complete genome sequence of Variovorax paradoxus 5C-2.</title>
        <authorList>
            <person name="Gogoleva N.E."/>
            <person name="Balkin A.S."/>
        </authorList>
    </citation>
    <scope>NUCLEOTIDE SEQUENCE [LARGE SCALE GENOMIC DNA]</scope>
    <source>
        <strain evidence="2 3">5C-2</strain>
    </source>
</reference>
<dbReference type="AlphaFoldDB" id="A0A5Q0MDZ0"/>
<proteinExistence type="predicted"/>
<accession>A0A5Q0MDZ0</accession>
<protein>
    <recommendedName>
        <fullName evidence="1">Type 4 fimbrial biogenesis protein PilX N-terminal domain-containing protein</fullName>
    </recommendedName>
</protein>
<feature type="domain" description="Type 4 fimbrial biogenesis protein PilX N-terminal" evidence="1">
    <location>
        <begin position="2"/>
        <end position="49"/>
    </location>
</feature>
<evidence type="ECO:0000313" key="2">
    <source>
        <dbReference type="EMBL" id="QFZ87739.1"/>
    </source>
</evidence>
<dbReference type="Proteomes" id="UP000326780">
    <property type="component" value="Chromosome"/>
</dbReference>
<evidence type="ECO:0000313" key="3">
    <source>
        <dbReference type="Proteomes" id="UP000326780"/>
    </source>
</evidence>
<organism evidence="2 3">
    <name type="scientific">Variovorax paradoxus</name>
    <dbReference type="NCBI Taxonomy" id="34073"/>
    <lineage>
        <taxon>Bacteria</taxon>
        <taxon>Pseudomonadati</taxon>
        <taxon>Pseudomonadota</taxon>
        <taxon>Betaproteobacteria</taxon>
        <taxon>Burkholderiales</taxon>
        <taxon>Comamonadaceae</taxon>
        <taxon>Variovorax</taxon>
    </lineage>
</organism>
<gene>
    <name evidence="2" type="ORF">GFK26_24720</name>
</gene>
<dbReference type="EMBL" id="CP045644">
    <property type="protein sequence ID" value="QFZ87739.1"/>
    <property type="molecule type" value="Genomic_DNA"/>
</dbReference>
<dbReference type="Pfam" id="PF14341">
    <property type="entry name" value="PilX_N"/>
    <property type="match status" value="1"/>
</dbReference>
<sequence>MVLVVTLILVVILSLVGTFAIRNATQSERSINGIRSAEVAREAAETALRFCEQVAMFDGDGKDYTEYGTTGMRARIIATTIGSEFDVGAAWRDSSSWVGNSAILVPKDYINKKPNGTQVDAVQLEIQPRCLVQKIATTSTPQLTGYLITARGFANNASFDGTTGKATQGAEAWLQSVLTRDK</sequence>
<dbReference type="InterPro" id="IPR025746">
    <property type="entry name" value="PilX_N_dom"/>
</dbReference>
<name>A0A5Q0MDZ0_VARPD</name>
<evidence type="ECO:0000259" key="1">
    <source>
        <dbReference type="Pfam" id="PF14341"/>
    </source>
</evidence>